<dbReference type="Proteomes" id="UP001458880">
    <property type="component" value="Unassembled WGS sequence"/>
</dbReference>
<evidence type="ECO:0000256" key="1">
    <source>
        <dbReference type="SAM" id="MobiDB-lite"/>
    </source>
</evidence>
<proteinExistence type="predicted"/>
<reference evidence="2 3" key="1">
    <citation type="journal article" date="2024" name="BMC Genomics">
        <title>De novo assembly and annotation of Popillia japonica's genome with initial clues to its potential as an invasive pest.</title>
        <authorList>
            <person name="Cucini C."/>
            <person name="Boschi S."/>
            <person name="Funari R."/>
            <person name="Cardaioli E."/>
            <person name="Iannotti N."/>
            <person name="Marturano G."/>
            <person name="Paoli F."/>
            <person name="Bruttini M."/>
            <person name="Carapelli A."/>
            <person name="Frati F."/>
            <person name="Nardi F."/>
        </authorList>
    </citation>
    <scope>NUCLEOTIDE SEQUENCE [LARGE SCALE GENOMIC DNA]</scope>
    <source>
        <strain evidence="2">DMR45628</strain>
    </source>
</reference>
<keyword evidence="3" id="KW-1185">Reference proteome</keyword>
<name>A0AAW1L5D7_POPJA</name>
<evidence type="ECO:0000313" key="2">
    <source>
        <dbReference type="EMBL" id="KAK9728859.1"/>
    </source>
</evidence>
<evidence type="ECO:0000313" key="3">
    <source>
        <dbReference type="Proteomes" id="UP001458880"/>
    </source>
</evidence>
<accession>A0AAW1L5D7</accession>
<dbReference type="EMBL" id="JASPKY010000166">
    <property type="protein sequence ID" value="KAK9728859.1"/>
    <property type="molecule type" value="Genomic_DNA"/>
</dbReference>
<gene>
    <name evidence="2" type="ORF">QE152_g16997</name>
</gene>
<feature type="compositionally biased region" description="Acidic residues" evidence="1">
    <location>
        <begin position="81"/>
        <end position="104"/>
    </location>
</feature>
<organism evidence="2 3">
    <name type="scientific">Popillia japonica</name>
    <name type="common">Japanese beetle</name>
    <dbReference type="NCBI Taxonomy" id="7064"/>
    <lineage>
        <taxon>Eukaryota</taxon>
        <taxon>Metazoa</taxon>
        <taxon>Ecdysozoa</taxon>
        <taxon>Arthropoda</taxon>
        <taxon>Hexapoda</taxon>
        <taxon>Insecta</taxon>
        <taxon>Pterygota</taxon>
        <taxon>Neoptera</taxon>
        <taxon>Endopterygota</taxon>
        <taxon>Coleoptera</taxon>
        <taxon>Polyphaga</taxon>
        <taxon>Scarabaeiformia</taxon>
        <taxon>Scarabaeidae</taxon>
        <taxon>Rutelinae</taxon>
        <taxon>Popillia</taxon>
    </lineage>
</organism>
<protein>
    <submittedName>
        <fullName evidence="2">Uncharacterized protein</fullName>
    </submittedName>
</protein>
<sequence>MLRPVAESEMCAVDSVLANSQLRVNSYTDMLRPVAESEMCAVDSVLANISAILNLSDSEFDEIFGEAGDDSSYYEPSENSSDSDDEVVSEPEDEVVPEPDDNEGDSQATTSNANDDLWTEIQQNPELFIFQENVGVKLDTSNFTVQTLVDLFFSEEFLALLVEQTNLYAAQEIAKCKAIKKSNRVSKWRDKINQSILGSCQKLFLPLAGFFSTSLLLYIKLVLVPTISNFRYILYIYPLFSGSQSDYMESSKLTRQTLFLFLKSKGFSKVSLFEFKNALKVFVTKLVSKWKESHYIQEKFIKKNSEWLKGEFKLPLLADIGQTPEKKQAKGRPKKNFTESSLRSKQRSVRLLVKHISPDQLTYAAESSLVKSGRRTTAKFMKLALDASPKLTYAAESSLVKSGRRTTAKFMKLALDASPKTLKKMRQVTSPMFTVYTPEEALALIVDTSLTKEDYIEIQRGAKCSLCTHQKKHWLS</sequence>
<comment type="caution">
    <text evidence="2">The sequence shown here is derived from an EMBL/GenBank/DDBJ whole genome shotgun (WGS) entry which is preliminary data.</text>
</comment>
<feature type="region of interest" description="Disordered" evidence="1">
    <location>
        <begin position="66"/>
        <end position="112"/>
    </location>
</feature>
<feature type="compositionally biased region" description="Low complexity" evidence="1">
    <location>
        <begin position="70"/>
        <end position="80"/>
    </location>
</feature>
<dbReference type="AlphaFoldDB" id="A0AAW1L5D7"/>